<gene>
    <name evidence="1" type="ORF">N8T08_009720</name>
</gene>
<organism evidence="1 2">
    <name type="scientific">Aspergillus melleus</name>
    <dbReference type="NCBI Taxonomy" id="138277"/>
    <lineage>
        <taxon>Eukaryota</taxon>
        <taxon>Fungi</taxon>
        <taxon>Dikarya</taxon>
        <taxon>Ascomycota</taxon>
        <taxon>Pezizomycotina</taxon>
        <taxon>Eurotiomycetes</taxon>
        <taxon>Eurotiomycetidae</taxon>
        <taxon>Eurotiales</taxon>
        <taxon>Aspergillaceae</taxon>
        <taxon>Aspergillus</taxon>
        <taxon>Aspergillus subgen. Circumdati</taxon>
    </lineage>
</organism>
<protein>
    <submittedName>
        <fullName evidence="1">Uncharacterized protein</fullName>
    </submittedName>
</protein>
<proteinExistence type="predicted"/>
<name>A0ACC3ATY5_9EURO</name>
<dbReference type="EMBL" id="JAOPJF010000072">
    <property type="protein sequence ID" value="KAK1140974.1"/>
    <property type="molecule type" value="Genomic_DNA"/>
</dbReference>
<comment type="caution">
    <text evidence="1">The sequence shown here is derived from an EMBL/GenBank/DDBJ whole genome shotgun (WGS) entry which is preliminary data.</text>
</comment>
<reference evidence="1 2" key="1">
    <citation type="journal article" date="2023" name="ACS Omega">
        <title>Identification of the Neoaspergillic Acid Biosynthesis Gene Cluster by Establishing an In Vitro CRISPR-Ribonucleoprotein Genetic System in Aspergillus melleus.</title>
        <authorList>
            <person name="Yuan B."/>
            <person name="Grau M.F."/>
            <person name="Murata R.M."/>
            <person name="Torok T."/>
            <person name="Venkateswaran K."/>
            <person name="Stajich J.E."/>
            <person name="Wang C.C.C."/>
        </authorList>
    </citation>
    <scope>NUCLEOTIDE SEQUENCE [LARGE SCALE GENOMIC DNA]</scope>
    <source>
        <strain evidence="1 2">IMV 1140</strain>
    </source>
</reference>
<keyword evidence="2" id="KW-1185">Reference proteome</keyword>
<evidence type="ECO:0000313" key="1">
    <source>
        <dbReference type="EMBL" id="KAK1140974.1"/>
    </source>
</evidence>
<evidence type="ECO:0000313" key="2">
    <source>
        <dbReference type="Proteomes" id="UP001177260"/>
    </source>
</evidence>
<accession>A0ACC3ATY5</accession>
<dbReference type="Proteomes" id="UP001177260">
    <property type="component" value="Unassembled WGS sequence"/>
</dbReference>
<sequence length="255" mass="27471">MSSLKTTAIIIVHGAYFLPSAWDAFNDQLSQRGFTVLYPRLPTCSDLRPPRALLADDVAAVRAAATELIAANHKILILAHSYGGIVASEAITPDLYIGASKTLSKGISSIIYISPWLVPPGSSVPSVIEKYGFQCQVDLGVNEDGTVFAKNAPDSFYNDIPAEKAESLAKDNVTHNYGAAMGEMTHAPWKDIPCMYVHCLKDLAIMMGLQKSMVKDVLESGGQLVTKEMDSGHCPFLSRANELIDLVVSVAEDSP</sequence>